<gene>
    <name evidence="2" type="ORF">E6C60_3551</name>
</gene>
<evidence type="ECO:0000313" key="2">
    <source>
        <dbReference type="EMBL" id="QCT04261.1"/>
    </source>
</evidence>
<keyword evidence="1" id="KW-0472">Membrane</keyword>
<dbReference type="OrthoDB" id="2664080at2"/>
<dbReference type="RefSeq" id="WP_138226999.1">
    <property type="nucleotide sequence ID" value="NZ_CP040396.1"/>
</dbReference>
<sequence>MARRKRRVGKFLFLFLIVIVALLAGALWWISPTERLDMGYRTVDFKDRLLQMAETREPRLTLSADEIGQLSKKNLVKYLDKQDPGVDITGARFTMEGSSMRADVNGKWGWVPFGAQLDFTIKTSGSRLLLEHQATRIRDAEVPGALFQLEPMIVNLKDYLPEMLTVRDIELTGDGVSLVFKIDWLSLPSWF</sequence>
<proteinExistence type="predicted"/>
<feature type="transmembrane region" description="Helical" evidence="1">
    <location>
        <begin position="12"/>
        <end position="31"/>
    </location>
</feature>
<reference evidence="2 3" key="1">
    <citation type="submission" date="2019-05" db="EMBL/GenBank/DDBJ databases">
        <authorList>
            <person name="Chen C."/>
        </authorList>
    </citation>
    <scope>NUCLEOTIDE SEQUENCE [LARGE SCALE GENOMIC DNA]</scope>
    <source>
        <strain evidence="2 3">HB172198</strain>
    </source>
</reference>
<keyword evidence="3" id="KW-1185">Reference proteome</keyword>
<protein>
    <submittedName>
        <fullName evidence="2">Uncharacterized protein</fullName>
    </submittedName>
</protein>
<dbReference type="Proteomes" id="UP000300879">
    <property type="component" value="Chromosome"/>
</dbReference>
<dbReference type="AlphaFoldDB" id="A0A4P8XR56"/>
<evidence type="ECO:0000256" key="1">
    <source>
        <dbReference type="SAM" id="Phobius"/>
    </source>
</evidence>
<keyword evidence="1" id="KW-1133">Transmembrane helix</keyword>
<evidence type="ECO:0000313" key="3">
    <source>
        <dbReference type="Proteomes" id="UP000300879"/>
    </source>
</evidence>
<name>A0A4P8XR56_9BACL</name>
<accession>A0A4P8XR56</accession>
<dbReference type="KEGG" id="palo:E6C60_3551"/>
<keyword evidence="1" id="KW-0812">Transmembrane</keyword>
<dbReference type="EMBL" id="CP040396">
    <property type="protein sequence ID" value="QCT04261.1"/>
    <property type="molecule type" value="Genomic_DNA"/>
</dbReference>
<organism evidence="2 3">
    <name type="scientific">Paenibacillus algicola</name>
    <dbReference type="NCBI Taxonomy" id="2565926"/>
    <lineage>
        <taxon>Bacteria</taxon>
        <taxon>Bacillati</taxon>
        <taxon>Bacillota</taxon>
        <taxon>Bacilli</taxon>
        <taxon>Bacillales</taxon>
        <taxon>Paenibacillaceae</taxon>
        <taxon>Paenibacillus</taxon>
    </lineage>
</organism>